<keyword evidence="2" id="KW-1185">Reference proteome</keyword>
<dbReference type="EMBL" id="ML996106">
    <property type="protein sequence ID" value="KAF2738960.1"/>
    <property type="molecule type" value="Genomic_DNA"/>
</dbReference>
<dbReference type="OrthoDB" id="4457531at2759"/>
<name>A0A9P4V800_9PLEO</name>
<gene>
    <name evidence="1" type="ORF">EJ04DRAFT_519904</name>
</gene>
<evidence type="ECO:0008006" key="3">
    <source>
        <dbReference type="Google" id="ProtNLM"/>
    </source>
</evidence>
<evidence type="ECO:0000313" key="2">
    <source>
        <dbReference type="Proteomes" id="UP000799444"/>
    </source>
</evidence>
<sequence length="325" mass="35664">MALLEDFPTDPFTPSLRYAASRQLPITIPWTNKLIRMGASLSLAGEGNATFREATPFSEASLNKSKMAFRPGSRGSVRQASTRYNERSSEHLDVSMQGEIGFPGLSASGRAHYETNASEVNSHKAIKASLRAEYRSGYVVFADIPSFSAEATNILRAEPSPIEAFRTKYGDYYVGAYAIGGANGNLVTGAAATSSESKNLSVEYSVKVLWMEKSRTIEDHERRSTAAGYASLIAYDSLEEWKGDLHGSDFDSYANIMRASEENQRRSLALAQRVTERTERLGLKMGHEVPWNTCDAIFEAGLVVEILLLPFSALRDYTTALISGI</sequence>
<dbReference type="Proteomes" id="UP000799444">
    <property type="component" value="Unassembled WGS sequence"/>
</dbReference>
<dbReference type="AlphaFoldDB" id="A0A9P4V800"/>
<comment type="caution">
    <text evidence="1">The sequence shown here is derived from an EMBL/GenBank/DDBJ whole genome shotgun (WGS) entry which is preliminary data.</text>
</comment>
<organism evidence="1 2">
    <name type="scientific">Polyplosphaeria fusca</name>
    <dbReference type="NCBI Taxonomy" id="682080"/>
    <lineage>
        <taxon>Eukaryota</taxon>
        <taxon>Fungi</taxon>
        <taxon>Dikarya</taxon>
        <taxon>Ascomycota</taxon>
        <taxon>Pezizomycotina</taxon>
        <taxon>Dothideomycetes</taxon>
        <taxon>Pleosporomycetidae</taxon>
        <taxon>Pleosporales</taxon>
        <taxon>Tetraplosphaeriaceae</taxon>
        <taxon>Polyplosphaeria</taxon>
    </lineage>
</organism>
<protein>
    <recommendedName>
        <fullName evidence="3">MACPF domain-containing protein</fullName>
    </recommendedName>
</protein>
<accession>A0A9P4V800</accession>
<evidence type="ECO:0000313" key="1">
    <source>
        <dbReference type="EMBL" id="KAF2738960.1"/>
    </source>
</evidence>
<reference evidence="1" key="1">
    <citation type="journal article" date="2020" name="Stud. Mycol.">
        <title>101 Dothideomycetes genomes: a test case for predicting lifestyles and emergence of pathogens.</title>
        <authorList>
            <person name="Haridas S."/>
            <person name="Albert R."/>
            <person name="Binder M."/>
            <person name="Bloem J."/>
            <person name="Labutti K."/>
            <person name="Salamov A."/>
            <person name="Andreopoulos B."/>
            <person name="Baker S."/>
            <person name="Barry K."/>
            <person name="Bills G."/>
            <person name="Bluhm B."/>
            <person name="Cannon C."/>
            <person name="Castanera R."/>
            <person name="Culley D."/>
            <person name="Daum C."/>
            <person name="Ezra D."/>
            <person name="Gonzalez J."/>
            <person name="Henrissat B."/>
            <person name="Kuo A."/>
            <person name="Liang C."/>
            <person name="Lipzen A."/>
            <person name="Lutzoni F."/>
            <person name="Magnuson J."/>
            <person name="Mondo S."/>
            <person name="Nolan M."/>
            <person name="Ohm R."/>
            <person name="Pangilinan J."/>
            <person name="Park H.-J."/>
            <person name="Ramirez L."/>
            <person name="Alfaro M."/>
            <person name="Sun H."/>
            <person name="Tritt A."/>
            <person name="Yoshinaga Y."/>
            <person name="Zwiers L.-H."/>
            <person name="Turgeon B."/>
            <person name="Goodwin S."/>
            <person name="Spatafora J."/>
            <person name="Crous P."/>
            <person name="Grigoriev I."/>
        </authorList>
    </citation>
    <scope>NUCLEOTIDE SEQUENCE</scope>
    <source>
        <strain evidence="1">CBS 125425</strain>
    </source>
</reference>
<proteinExistence type="predicted"/>